<dbReference type="PANTHER" id="PTHR30024">
    <property type="entry name" value="ALIPHATIC SULFONATES-BINDING PROTEIN-RELATED"/>
    <property type="match status" value="1"/>
</dbReference>
<keyword evidence="2" id="KW-0813">Transport</keyword>
<dbReference type="GO" id="GO:0012505">
    <property type="term" value="C:endomembrane system"/>
    <property type="evidence" value="ECO:0007669"/>
    <property type="project" value="UniProtKB-SubCell"/>
</dbReference>
<dbReference type="AlphaFoldDB" id="Q1YUV1"/>
<comment type="subcellular location">
    <subcellularLocation>
        <location evidence="1">Endomembrane system</location>
    </subcellularLocation>
</comment>
<evidence type="ECO:0000256" key="1">
    <source>
        <dbReference type="ARBA" id="ARBA00004308"/>
    </source>
</evidence>
<evidence type="ECO:0000256" key="3">
    <source>
        <dbReference type="ARBA" id="ARBA00022475"/>
    </source>
</evidence>
<dbReference type="OrthoDB" id="9815454at2"/>
<gene>
    <name evidence="6" type="ORF">GB2207_09111</name>
</gene>
<proteinExistence type="predicted"/>
<dbReference type="Proteomes" id="UP000005555">
    <property type="component" value="Unassembled WGS sequence"/>
</dbReference>
<dbReference type="STRING" id="314287.GB2207_09111"/>
<reference evidence="6 7" key="1">
    <citation type="submission" date="2006-03" db="EMBL/GenBank/DDBJ databases">
        <authorList>
            <person name="Giovannoni S.J."/>
            <person name="Cho J.-C."/>
            <person name="Ferriera S."/>
            <person name="Johnson J."/>
            <person name="Kravitz S."/>
            <person name="Halpern A."/>
            <person name="Remington K."/>
            <person name="Beeson K."/>
            <person name="Tran B."/>
            <person name="Rogers Y.-H."/>
            <person name="Friedman R."/>
            <person name="Venter J.C."/>
        </authorList>
    </citation>
    <scope>NUCLEOTIDE SEQUENCE [LARGE SCALE GENOMIC DNA]</scope>
    <source>
        <strain evidence="6 7">HTCC2207</strain>
    </source>
</reference>
<comment type="caution">
    <text evidence="6">The sequence shown here is derived from an EMBL/GenBank/DDBJ whole genome shotgun (WGS) entry which is preliminary data.</text>
</comment>
<name>Q1YUV1_9GAMM</name>
<evidence type="ECO:0000256" key="4">
    <source>
        <dbReference type="ARBA" id="ARBA00022519"/>
    </source>
</evidence>
<keyword evidence="5" id="KW-0472">Membrane</keyword>
<dbReference type="Gene3D" id="3.40.190.10">
    <property type="entry name" value="Periplasmic binding protein-like II"/>
    <property type="match status" value="2"/>
</dbReference>
<dbReference type="EMBL" id="AAPI01000001">
    <property type="protein sequence ID" value="EAS47957.1"/>
    <property type="molecule type" value="Genomic_DNA"/>
</dbReference>
<evidence type="ECO:0000256" key="2">
    <source>
        <dbReference type="ARBA" id="ARBA00022448"/>
    </source>
</evidence>
<evidence type="ECO:0000313" key="7">
    <source>
        <dbReference type="Proteomes" id="UP000005555"/>
    </source>
</evidence>
<organism evidence="6 7">
    <name type="scientific">gamma proteobacterium HTCC2207</name>
    <dbReference type="NCBI Taxonomy" id="314287"/>
    <lineage>
        <taxon>Bacteria</taxon>
        <taxon>Pseudomonadati</taxon>
        <taxon>Pseudomonadota</taxon>
        <taxon>Gammaproteobacteria</taxon>
        <taxon>Cellvibrionales</taxon>
        <taxon>Porticoccaceae</taxon>
        <taxon>SAR92 clade</taxon>
    </lineage>
</organism>
<evidence type="ECO:0000256" key="5">
    <source>
        <dbReference type="ARBA" id="ARBA00023136"/>
    </source>
</evidence>
<dbReference type="Pfam" id="PF13379">
    <property type="entry name" value="NMT1_2"/>
    <property type="match status" value="1"/>
</dbReference>
<keyword evidence="3" id="KW-1003">Cell membrane</keyword>
<dbReference type="InterPro" id="IPR044527">
    <property type="entry name" value="NrtA/CpmA_ABC-bd_dom"/>
</dbReference>
<accession>Q1YUV1</accession>
<protein>
    <submittedName>
        <fullName evidence="6">Nitrate transporter, putative</fullName>
    </submittedName>
</protein>
<sequence length="405" mass="44677">MIIKLNKQLPAPEQEELNIGYMRLSDSAPIIVAQALGLYEEYGLKVSLQREVSWANIRDKTIAGTLDASQMLAPMPLITTLGAAGIRAPIITGLMLSLNGNAITVSSALWNKMRLVADPSQAAHDALATATALKTLMDQNPGNPLTFATVHSFSSHTLLLRKWLRAGGIDPDRDVRIIVLPPEQMVDSLAQGVIDGFCVGAPWNSIAVEYGAGIMATTGFEIWNNAPEKVLGVLESWHSRNPSTHLRLRLALMAACEWLGNMDNRREAVAILSRPEYLDLPADYLRPSLTGQIVQKREDNPLSQSNFHVFSSYSAGFPWRSQAEYILEQFAPLLGKALDKDKLAALAQQCFRTDLYREAASRSGLDYPDQDYKLEGVHEKPWMLNERIELGSDLMLGIDAPLQTN</sequence>
<dbReference type="PANTHER" id="PTHR30024:SF43">
    <property type="entry name" value="BLL4572 PROTEIN"/>
    <property type="match status" value="1"/>
</dbReference>
<dbReference type="HOGENOM" id="CLU_037398_0_1_6"/>
<dbReference type="CDD" id="cd13553">
    <property type="entry name" value="PBP2_NrtA_CpmA_like"/>
    <property type="match status" value="1"/>
</dbReference>
<keyword evidence="4" id="KW-0997">Cell inner membrane</keyword>
<dbReference type="SUPFAM" id="SSF53850">
    <property type="entry name" value="Periplasmic binding protein-like II"/>
    <property type="match status" value="1"/>
</dbReference>
<evidence type="ECO:0000313" key="6">
    <source>
        <dbReference type="EMBL" id="EAS47957.1"/>
    </source>
</evidence>
<dbReference type="eggNOG" id="COG0715">
    <property type="taxonomic scope" value="Bacteria"/>
</dbReference>
<keyword evidence="7" id="KW-1185">Reference proteome</keyword>